<reference evidence="1 2" key="1">
    <citation type="submission" date="2021-11" db="EMBL/GenBank/DDBJ databases">
        <authorList>
            <person name="Lee D.-H."/>
            <person name="Kim S.-B."/>
        </authorList>
    </citation>
    <scope>NUCLEOTIDE SEQUENCE [LARGE SCALE GENOMIC DNA]</scope>
    <source>
        <strain evidence="1 2">KCTC 52223</strain>
    </source>
</reference>
<name>A0ABS8KZC2_9HYPH</name>
<dbReference type="EMBL" id="JAJISD010000009">
    <property type="protein sequence ID" value="MCC8431452.1"/>
    <property type="molecule type" value="Genomic_DNA"/>
</dbReference>
<protein>
    <submittedName>
        <fullName evidence="1">Uncharacterized protein</fullName>
    </submittedName>
</protein>
<comment type="caution">
    <text evidence="1">The sequence shown here is derived from an EMBL/GenBank/DDBJ whole genome shotgun (WGS) entry which is preliminary data.</text>
</comment>
<organism evidence="1 2">
    <name type="scientific">Reyranella aquatilis</name>
    <dbReference type="NCBI Taxonomy" id="2035356"/>
    <lineage>
        <taxon>Bacteria</taxon>
        <taxon>Pseudomonadati</taxon>
        <taxon>Pseudomonadota</taxon>
        <taxon>Alphaproteobacteria</taxon>
        <taxon>Hyphomicrobiales</taxon>
        <taxon>Reyranellaceae</taxon>
        <taxon>Reyranella</taxon>
    </lineage>
</organism>
<gene>
    <name evidence="1" type="ORF">LJ725_20965</name>
</gene>
<accession>A0ABS8KZC2</accession>
<evidence type="ECO:0000313" key="1">
    <source>
        <dbReference type="EMBL" id="MCC8431452.1"/>
    </source>
</evidence>
<sequence length="157" mass="17253">MLVLAFATSAVAQQWVEVKDRAFTVAMPGPPERSAQEVTVNGTGEVVDQVELSVTVGAVEYFLSHTLFRKMPADLSPAQMLLNSRDGRPGHLLSDRALAVSGVPAREYVHEEDGWILVSRVLYARDTLYQLIVVGRPGVQTAPGTRRFFDSFRLIAP</sequence>
<dbReference type="Proteomes" id="UP001198862">
    <property type="component" value="Unassembled WGS sequence"/>
</dbReference>
<dbReference type="RefSeq" id="WP_230552750.1">
    <property type="nucleotide sequence ID" value="NZ_JAJISD010000009.1"/>
</dbReference>
<evidence type="ECO:0000313" key="2">
    <source>
        <dbReference type="Proteomes" id="UP001198862"/>
    </source>
</evidence>
<proteinExistence type="predicted"/>
<keyword evidence="2" id="KW-1185">Reference proteome</keyword>